<sequence>MTIHDDHRDVVARIAQGRLDTESEAALQVGLRVVPPMTVAVGVQARPARTVTDADLDERRTRPRGEA</sequence>
<evidence type="ECO:0000313" key="2">
    <source>
        <dbReference type="Proteomes" id="UP000189777"/>
    </source>
</evidence>
<dbReference type="RefSeq" id="WP_079575319.1">
    <property type="nucleotide sequence ID" value="NZ_FUZQ01000005.1"/>
</dbReference>
<reference evidence="1 2" key="1">
    <citation type="submission" date="2017-02" db="EMBL/GenBank/DDBJ databases">
        <authorList>
            <person name="Peterson S.W."/>
        </authorList>
    </citation>
    <scope>NUCLEOTIDE SEQUENCE [LARGE SCALE GENOMIC DNA]</scope>
    <source>
        <strain evidence="1 2">DSM 21481</strain>
    </source>
</reference>
<dbReference type="AlphaFoldDB" id="A0A1T5L8Y7"/>
<proteinExistence type="predicted"/>
<dbReference type="EMBL" id="FUZQ01000005">
    <property type="protein sequence ID" value="SKC71858.1"/>
    <property type="molecule type" value="Genomic_DNA"/>
</dbReference>
<keyword evidence="2" id="KW-1185">Reference proteome</keyword>
<protein>
    <submittedName>
        <fullName evidence="1">Uncharacterized protein</fullName>
    </submittedName>
</protein>
<evidence type="ECO:0000313" key="1">
    <source>
        <dbReference type="EMBL" id="SKC71858.1"/>
    </source>
</evidence>
<gene>
    <name evidence="1" type="ORF">SAMN04324258_3062</name>
</gene>
<name>A0A1T5L8Y7_9MICO</name>
<dbReference type="Proteomes" id="UP000189777">
    <property type="component" value="Unassembled WGS sequence"/>
</dbReference>
<accession>A0A1T5L8Y7</accession>
<organism evidence="1 2">
    <name type="scientific">Krasilnikoviella flava</name>
    <dbReference type="NCBI Taxonomy" id="526729"/>
    <lineage>
        <taxon>Bacteria</taxon>
        <taxon>Bacillati</taxon>
        <taxon>Actinomycetota</taxon>
        <taxon>Actinomycetes</taxon>
        <taxon>Micrococcales</taxon>
        <taxon>Promicromonosporaceae</taxon>
        <taxon>Krasilnikoviella</taxon>
    </lineage>
</organism>